<sequence>MDNVIKTVDLTDAESSKLVAFICSNDVTLIEKSFCPNEIKLKFNEIAILSAIKTAYITKVSIRKELEAIFHDTGVLLVKQNIERNSIQSITMHFEQFKKLQNEIENLNESVFKAT</sequence>
<comment type="caution">
    <text evidence="1">The sequence shown here is derived from an EMBL/GenBank/DDBJ whole genome shotgun (WGS) entry which is preliminary data.</text>
</comment>
<dbReference type="EMBL" id="NVDG01000018">
    <property type="protein sequence ID" value="PFU43810.1"/>
    <property type="molecule type" value="Genomic_DNA"/>
</dbReference>
<protein>
    <submittedName>
        <fullName evidence="1">Uncharacterized protein</fullName>
    </submittedName>
</protein>
<dbReference type="Proteomes" id="UP000224076">
    <property type="component" value="Unassembled WGS sequence"/>
</dbReference>
<proteinExistence type="predicted"/>
<accession>A0A2B0TG25</accession>
<reference evidence="1 2" key="1">
    <citation type="submission" date="2017-09" db="EMBL/GenBank/DDBJ databases">
        <title>Large-scale bioinformatics analysis of Bacillus genomes uncovers conserved roles of natural products in bacterial physiology.</title>
        <authorList>
            <consortium name="Agbiome Team Llc"/>
            <person name="Bleich R.M."/>
            <person name="Grubbs K.J."/>
            <person name="Santa Maria K.C."/>
            <person name="Allen S.E."/>
            <person name="Farag S."/>
            <person name="Shank E.A."/>
            <person name="Bowers A."/>
        </authorList>
    </citation>
    <scope>NUCLEOTIDE SEQUENCE [LARGE SCALE GENOMIC DNA]</scope>
    <source>
        <strain evidence="1 2">AFS061806</strain>
    </source>
</reference>
<name>A0A2B0TG25_BACCE</name>
<evidence type="ECO:0000313" key="1">
    <source>
        <dbReference type="EMBL" id="PFU43810.1"/>
    </source>
</evidence>
<organism evidence="1 2">
    <name type="scientific">Bacillus cereus</name>
    <dbReference type="NCBI Taxonomy" id="1396"/>
    <lineage>
        <taxon>Bacteria</taxon>
        <taxon>Bacillati</taxon>
        <taxon>Bacillota</taxon>
        <taxon>Bacilli</taxon>
        <taxon>Bacillales</taxon>
        <taxon>Bacillaceae</taxon>
        <taxon>Bacillus</taxon>
        <taxon>Bacillus cereus group</taxon>
    </lineage>
</organism>
<gene>
    <name evidence="1" type="ORF">COK86_10210</name>
</gene>
<dbReference type="AlphaFoldDB" id="A0A2B0TG25"/>
<dbReference type="RefSeq" id="WP_098501148.1">
    <property type="nucleotide sequence ID" value="NZ_NUXC01000038.1"/>
</dbReference>
<evidence type="ECO:0000313" key="2">
    <source>
        <dbReference type="Proteomes" id="UP000224076"/>
    </source>
</evidence>